<gene>
    <name evidence="2" type="ORF">GB864_09765</name>
</gene>
<comment type="caution">
    <text evidence="2">The sequence shown here is derived from an EMBL/GenBank/DDBJ whole genome shotgun (WGS) entry which is preliminary data.</text>
</comment>
<dbReference type="RefSeq" id="WP_160424516.1">
    <property type="nucleotide sequence ID" value="NZ_WSTA01000038.1"/>
</dbReference>
<feature type="region of interest" description="Disordered" evidence="1">
    <location>
        <begin position="1"/>
        <end position="30"/>
    </location>
</feature>
<reference evidence="2 3" key="1">
    <citation type="submission" date="2019-12" db="EMBL/GenBank/DDBJ databases">
        <authorList>
            <person name="Kim Y.S."/>
        </authorList>
    </citation>
    <scope>NUCLEOTIDE SEQUENCE [LARGE SCALE GENOMIC DNA]</scope>
    <source>
        <strain evidence="2 3">MMS17-SY077</strain>
    </source>
</reference>
<name>A0A6I4NXB7_9MICO</name>
<evidence type="ECO:0000313" key="2">
    <source>
        <dbReference type="EMBL" id="MWB98831.1"/>
    </source>
</evidence>
<keyword evidence="3" id="KW-1185">Reference proteome</keyword>
<proteinExistence type="predicted"/>
<organism evidence="2 3">
    <name type="scientific">Agromyces seonyuensis</name>
    <dbReference type="NCBI Taxonomy" id="2662446"/>
    <lineage>
        <taxon>Bacteria</taxon>
        <taxon>Bacillati</taxon>
        <taxon>Actinomycetota</taxon>
        <taxon>Actinomycetes</taxon>
        <taxon>Micrococcales</taxon>
        <taxon>Microbacteriaceae</taxon>
        <taxon>Agromyces</taxon>
    </lineage>
</organism>
<protein>
    <submittedName>
        <fullName evidence="2">Uncharacterized protein</fullName>
    </submittedName>
</protein>
<evidence type="ECO:0000256" key="1">
    <source>
        <dbReference type="SAM" id="MobiDB-lite"/>
    </source>
</evidence>
<sequence>MFRRPRKVSEYPRDPNVPEMGSWGTRGISGTIGVGPQTGEYVIAARLDGDQRDRPDVPRSMYELWFPTESLTEPDGTTFLMDSGVVDEARENGSGGLIDVLTSRLRVQWDADDAAFERALSWYREHIWGSA</sequence>
<accession>A0A6I4NXB7</accession>
<dbReference type="Proteomes" id="UP000438182">
    <property type="component" value="Unassembled WGS sequence"/>
</dbReference>
<dbReference type="EMBL" id="WSTA01000038">
    <property type="protein sequence ID" value="MWB98831.1"/>
    <property type="molecule type" value="Genomic_DNA"/>
</dbReference>
<dbReference type="AlphaFoldDB" id="A0A6I4NXB7"/>
<evidence type="ECO:0000313" key="3">
    <source>
        <dbReference type="Proteomes" id="UP000438182"/>
    </source>
</evidence>